<dbReference type="InParanoid" id="A0A2J7PKG7"/>
<reference evidence="2 3" key="1">
    <citation type="submission" date="2017-12" db="EMBL/GenBank/DDBJ databases">
        <title>Hemimetabolous genomes reveal molecular basis of termite eusociality.</title>
        <authorList>
            <person name="Harrison M.C."/>
            <person name="Jongepier E."/>
            <person name="Robertson H.M."/>
            <person name="Arning N."/>
            <person name="Bitard-Feildel T."/>
            <person name="Chao H."/>
            <person name="Childers C.P."/>
            <person name="Dinh H."/>
            <person name="Doddapaneni H."/>
            <person name="Dugan S."/>
            <person name="Gowin J."/>
            <person name="Greiner C."/>
            <person name="Han Y."/>
            <person name="Hu H."/>
            <person name="Hughes D.S.T."/>
            <person name="Huylmans A.-K."/>
            <person name="Kemena C."/>
            <person name="Kremer L.P.M."/>
            <person name="Lee S.L."/>
            <person name="Lopez-Ezquerra A."/>
            <person name="Mallet L."/>
            <person name="Monroy-Kuhn J.M."/>
            <person name="Moser A."/>
            <person name="Murali S.C."/>
            <person name="Muzny D.M."/>
            <person name="Otani S."/>
            <person name="Piulachs M.-D."/>
            <person name="Poelchau M."/>
            <person name="Qu J."/>
            <person name="Schaub F."/>
            <person name="Wada-Katsumata A."/>
            <person name="Worley K.C."/>
            <person name="Xie Q."/>
            <person name="Ylla G."/>
            <person name="Poulsen M."/>
            <person name="Gibbs R.A."/>
            <person name="Schal C."/>
            <person name="Richards S."/>
            <person name="Belles X."/>
            <person name="Korb J."/>
            <person name="Bornberg-Bauer E."/>
        </authorList>
    </citation>
    <scope>NUCLEOTIDE SEQUENCE [LARGE SCALE GENOMIC DNA]</scope>
    <source>
        <tissue evidence="2">Whole body</tissue>
    </source>
</reference>
<comment type="caution">
    <text evidence="2">The sequence shown here is derived from an EMBL/GenBank/DDBJ whole genome shotgun (WGS) entry which is preliminary data.</text>
</comment>
<dbReference type="AlphaFoldDB" id="A0A2J7PKG7"/>
<dbReference type="PANTHER" id="PTHR45913">
    <property type="entry name" value="EPM2A-INTERACTING PROTEIN 1"/>
    <property type="match status" value="1"/>
</dbReference>
<dbReference type="OrthoDB" id="1101576at2759"/>
<feature type="domain" description="HAT C-terminal dimerisation" evidence="1">
    <location>
        <begin position="240"/>
        <end position="298"/>
    </location>
</feature>
<evidence type="ECO:0000313" key="2">
    <source>
        <dbReference type="EMBL" id="PNF16828.1"/>
    </source>
</evidence>
<dbReference type="GO" id="GO:0046983">
    <property type="term" value="F:protein dimerization activity"/>
    <property type="evidence" value="ECO:0007669"/>
    <property type="project" value="InterPro"/>
</dbReference>
<evidence type="ECO:0000313" key="3">
    <source>
        <dbReference type="Proteomes" id="UP000235965"/>
    </source>
</evidence>
<dbReference type="EMBL" id="NEVH01024544">
    <property type="protein sequence ID" value="PNF16828.1"/>
    <property type="molecule type" value="Genomic_DNA"/>
</dbReference>
<dbReference type="STRING" id="105785.A0A2J7PKG7"/>
<dbReference type="Pfam" id="PF05699">
    <property type="entry name" value="Dimer_Tnp_hAT"/>
    <property type="match status" value="1"/>
</dbReference>
<evidence type="ECO:0000259" key="1">
    <source>
        <dbReference type="Pfam" id="PF05699"/>
    </source>
</evidence>
<proteinExistence type="predicted"/>
<organism evidence="2 3">
    <name type="scientific">Cryptotermes secundus</name>
    <dbReference type="NCBI Taxonomy" id="105785"/>
    <lineage>
        <taxon>Eukaryota</taxon>
        <taxon>Metazoa</taxon>
        <taxon>Ecdysozoa</taxon>
        <taxon>Arthropoda</taxon>
        <taxon>Hexapoda</taxon>
        <taxon>Insecta</taxon>
        <taxon>Pterygota</taxon>
        <taxon>Neoptera</taxon>
        <taxon>Polyneoptera</taxon>
        <taxon>Dictyoptera</taxon>
        <taxon>Blattodea</taxon>
        <taxon>Blattoidea</taxon>
        <taxon>Termitoidae</taxon>
        <taxon>Kalotermitidae</taxon>
        <taxon>Cryptotermitinae</taxon>
        <taxon>Cryptotermes</taxon>
    </lineage>
</organism>
<accession>A0A2J7PKG7</accession>
<name>A0A2J7PKG7_9NEOP</name>
<dbReference type="Proteomes" id="UP000235965">
    <property type="component" value="Unassembled WGS sequence"/>
</dbReference>
<gene>
    <name evidence="2" type="ORF">B7P43_G16933</name>
</gene>
<keyword evidence="3" id="KW-1185">Reference proteome</keyword>
<dbReference type="PANTHER" id="PTHR45913:SF5">
    <property type="entry name" value="GENERAL TRANSCRIPTION FACTOR II-I REPEAT DOMAIN-CONTAINING PROTEIN 2A-LIKE PROTEIN"/>
    <property type="match status" value="1"/>
</dbReference>
<sequence length="326" mass="37253">MPFLGLLIRLGPREGIARQWISKQVFAATDTLCIIDGTVGNDVCYEIDIIMSFHIQYCNMLWNGDPLPTQQQRGNSCHSKTASKAQLLLFCNLYRALVLLVFVAEKFAAIVDKIADAVTVCRCVAVPSVIYGKAAVPKLRKSIEFFYHLAKNDLSHFPRLNSIAPVMKDKLRSYEGSLRRLRGEFERRFQDFSAIEKDLDVFSMPFNVDCETVKPDLQLELIELQCNTQLKQLFLNVPKLEFYKSLSKSSFPNLISHAQKVTAMFASSYICEQVFSTMKLRKSCIRNRLTDEHLTSLLRISASQFEPDYEKILEMQSRFHSSHSPS</sequence>
<protein>
    <recommendedName>
        <fullName evidence="1">HAT C-terminal dimerisation domain-containing protein</fullName>
    </recommendedName>
</protein>
<dbReference type="InterPro" id="IPR008906">
    <property type="entry name" value="HATC_C_dom"/>
</dbReference>